<feature type="transmembrane region" description="Helical" evidence="5">
    <location>
        <begin position="329"/>
        <end position="348"/>
    </location>
</feature>
<keyword evidence="2 5" id="KW-0812">Transmembrane</keyword>
<dbReference type="GO" id="GO:0016020">
    <property type="term" value="C:membrane"/>
    <property type="evidence" value="ECO:0007669"/>
    <property type="project" value="UniProtKB-SubCell"/>
</dbReference>
<dbReference type="EMBL" id="NIDE01000009">
    <property type="protein sequence ID" value="OWK39681.1"/>
    <property type="molecule type" value="Genomic_DNA"/>
</dbReference>
<evidence type="ECO:0000313" key="7">
    <source>
        <dbReference type="EMBL" id="OWK39681.1"/>
    </source>
</evidence>
<dbReference type="RefSeq" id="WP_143393445.1">
    <property type="nucleotide sequence ID" value="NZ_NIDE01000009.1"/>
</dbReference>
<organism evidence="7 8">
    <name type="scientific">Fimbriiglobus ruber</name>
    <dbReference type="NCBI Taxonomy" id="1908690"/>
    <lineage>
        <taxon>Bacteria</taxon>
        <taxon>Pseudomonadati</taxon>
        <taxon>Planctomycetota</taxon>
        <taxon>Planctomycetia</taxon>
        <taxon>Gemmatales</taxon>
        <taxon>Gemmataceae</taxon>
        <taxon>Fimbriiglobus</taxon>
    </lineage>
</organism>
<dbReference type="InterPro" id="IPR020846">
    <property type="entry name" value="MFS_dom"/>
</dbReference>
<feature type="transmembrane region" description="Helical" evidence="5">
    <location>
        <begin position="153"/>
        <end position="177"/>
    </location>
</feature>
<feature type="transmembrane region" description="Helical" evidence="5">
    <location>
        <begin position="93"/>
        <end position="112"/>
    </location>
</feature>
<evidence type="ECO:0000256" key="1">
    <source>
        <dbReference type="ARBA" id="ARBA00004141"/>
    </source>
</evidence>
<comment type="subcellular location">
    <subcellularLocation>
        <location evidence="1">Membrane</location>
        <topology evidence="1">Multi-pass membrane protein</topology>
    </subcellularLocation>
</comment>
<keyword evidence="3 5" id="KW-1133">Transmembrane helix</keyword>
<feature type="transmembrane region" description="Helical" evidence="5">
    <location>
        <begin position="118"/>
        <end position="141"/>
    </location>
</feature>
<dbReference type="OrthoDB" id="8596007at2"/>
<dbReference type="InterPro" id="IPR050382">
    <property type="entry name" value="MFS_Na/Anion_cotransporter"/>
</dbReference>
<dbReference type="Pfam" id="PF07690">
    <property type="entry name" value="MFS_1"/>
    <property type="match status" value="1"/>
</dbReference>
<feature type="transmembrane region" description="Helical" evidence="5">
    <location>
        <begin position="183"/>
        <end position="206"/>
    </location>
</feature>
<sequence>MPSSPSDVVAPTQPGKIEQWRWGVVWLMFLATLINYSDRLALNNTQRYFLPEFEPDPDLRNEVYANINFAFGLSFGLFQIAAGFLIDRFSLRYLYLGAILIWSAAGVMTGFVPKEAVAALIVCRVVLGVGEAFNWPCAVACIRRVIPRESRGLANGIFHSGASIGAILTPLLVLALVDTSTGVGWRTVFIVVGAVGALWAVLWMLFTAGARAVVIDSEPSPDPLPARTDQPTADENVAVSTSSVTFWDVLGMRLFWICLGTGVCVNMCWHFYNQWFSRYLTEDLRVSGRSEQLILAGFYVAADLGSITSGWVIRGLIRGGYTVESSRKLVMTGLAVSVFLATIPAAYLPADLMPVKLGCFYLVAAAAVGGFAIFFSLAQDIVARRTAQILGVCGCMSWLVISGVTKTIGDLHLAGPGKYASLFIGVGCVPLIAAVIGWFWPEPGGKKE</sequence>
<dbReference type="PANTHER" id="PTHR11662">
    <property type="entry name" value="SOLUTE CARRIER FAMILY 17"/>
    <property type="match status" value="1"/>
</dbReference>
<dbReference type="Proteomes" id="UP000214646">
    <property type="component" value="Unassembled WGS sequence"/>
</dbReference>
<evidence type="ECO:0000256" key="5">
    <source>
        <dbReference type="SAM" id="Phobius"/>
    </source>
</evidence>
<comment type="caution">
    <text evidence="7">The sequence shown here is derived from an EMBL/GenBank/DDBJ whole genome shotgun (WGS) entry which is preliminary data.</text>
</comment>
<evidence type="ECO:0000256" key="2">
    <source>
        <dbReference type="ARBA" id="ARBA00022692"/>
    </source>
</evidence>
<feature type="transmembrane region" description="Helical" evidence="5">
    <location>
        <begin position="63"/>
        <end position="86"/>
    </location>
</feature>
<dbReference type="PROSITE" id="PS50850">
    <property type="entry name" value="MFS"/>
    <property type="match status" value="1"/>
</dbReference>
<dbReference type="SUPFAM" id="SSF103473">
    <property type="entry name" value="MFS general substrate transporter"/>
    <property type="match status" value="1"/>
</dbReference>
<feature type="transmembrane region" description="Helical" evidence="5">
    <location>
        <begin position="254"/>
        <end position="272"/>
    </location>
</feature>
<dbReference type="Gene3D" id="1.20.1250.20">
    <property type="entry name" value="MFS general substrate transporter like domains"/>
    <property type="match status" value="2"/>
</dbReference>
<evidence type="ECO:0000256" key="4">
    <source>
        <dbReference type="ARBA" id="ARBA00023136"/>
    </source>
</evidence>
<dbReference type="InterPro" id="IPR036259">
    <property type="entry name" value="MFS_trans_sf"/>
</dbReference>
<dbReference type="AlphaFoldDB" id="A0A225DDQ6"/>
<proteinExistence type="predicted"/>
<feature type="transmembrane region" description="Helical" evidence="5">
    <location>
        <begin position="292"/>
        <end position="317"/>
    </location>
</feature>
<accession>A0A225DDQ6</accession>
<dbReference type="GO" id="GO:0022857">
    <property type="term" value="F:transmembrane transporter activity"/>
    <property type="evidence" value="ECO:0007669"/>
    <property type="project" value="InterPro"/>
</dbReference>
<keyword evidence="4 5" id="KW-0472">Membrane</keyword>
<evidence type="ECO:0000259" key="6">
    <source>
        <dbReference type="PROSITE" id="PS50850"/>
    </source>
</evidence>
<evidence type="ECO:0000256" key="3">
    <source>
        <dbReference type="ARBA" id="ARBA00022989"/>
    </source>
</evidence>
<feature type="domain" description="Major facilitator superfamily (MFS) profile" evidence="6">
    <location>
        <begin position="24"/>
        <end position="445"/>
    </location>
</feature>
<dbReference type="InterPro" id="IPR011701">
    <property type="entry name" value="MFS"/>
</dbReference>
<keyword evidence="8" id="KW-1185">Reference proteome</keyword>
<reference evidence="8" key="1">
    <citation type="submission" date="2017-06" db="EMBL/GenBank/DDBJ databases">
        <title>Genome analysis of Fimbriiglobus ruber SP5, the first member of the order Planctomycetales with confirmed chitinolytic capability.</title>
        <authorList>
            <person name="Ravin N.V."/>
            <person name="Rakitin A.L."/>
            <person name="Ivanova A.A."/>
            <person name="Beletsky A.V."/>
            <person name="Kulichevskaya I.S."/>
            <person name="Mardanov A.V."/>
            <person name="Dedysh S.N."/>
        </authorList>
    </citation>
    <scope>NUCLEOTIDE SEQUENCE [LARGE SCALE GENOMIC DNA]</scope>
    <source>
        <strain evidence="8">SP5</strain>
    </source>
</reference>
<feature type="transmembrane region" description="Helical" evidence="5">
    <location>
        <begin position="389"/>
        <end position="408"/>
    </location>
</feature>
<protein>
    <submittedName>
        <fullName evidence="7">D-galactonate transporter</fullName>
    </submittedName>
</protein>
<gene>
    <name evidence="7" type="ORF">FRUB_05571</name>
</gene>
<feature type="transmembrane region" description="Helical" evidence="5">
    <location>
        <begin position="360"/>
        <end position="377"/>
    </location>
</feature>
<evidence type="ECO:0000313" key="8">
    <source>
        <dbReference type="Proteomes" id="UP000214646"/>
    </source>
</evidence>
<feature type="transmembrane region" description="Helical" evidence="5">
    <location>
        <begin position="420"/>
        <end position="440"/>
    </location>
</feature>
<name>A0A225DDQ6_9BACT</name>
<dbReference type="PANTHER" id="PTHR11662:SF399">
    <property type="entry name" value="FI19708P1-RELATED"/>
    <property type="match status" value="1"/>
</dbReference>